<accession>A0AAE3D212</accession>
<evidence type="ECO:0000313" key="3">
    <source>
        <dbReference type="Proteomes" id="UP001196509"/>
    </source>
</evidence>
<feature type="region of interest" description="Disordered" evidence="1">
    <location>
        <begin position="1"/>
        <end position="21"/>
    </location>
</feature>
<keyword evidence="3" id="KW-1185">Reference proteome</keyword>
<sequence length="62" mass="6144">MIGAALPAISSHPVSAQTAQQPISVSAGSLTRALNVLLAGTNVTASFAADDQVAPEMEGAHT</sequence>
<comment type="caution">
    <text evidence="2">The sequence shown here is derived from an EMBL/GenBank/DDBJ whole genome shotgun (WGS) entry which is preliminary data.</text>
</comment>
<evidence type="ECO:0000313" key="2">
    <source>
        <dbReference type="EMBL" id="MBW8639489.1"/>
    </source>
</evidence>
<proteinExistence type="predicted"/>
<protein>
    <submittedName>
        <fullName evidence="2">Uncharacterized protein</fullName>
    </submittedName>
</protein>
<evidence type="ECO:0000256" key="1">
    <source>
        <dbReference type="SAM" id="MobiDB-lite"/>
    </source>
</evidence>
<dbReference type="AlphaFoldDB" id="A0AAE3D212"/>
<organism evidence="2 3">
    <name type="scientific">Flavimaribacter sediminis</name>
    <dbReference type="NCBI Taxonomy" id="2865987"/>
    <lineage>
        <taxon>Bacteria</taxon>
        <taxon>Pseudomonadati</taxon>
        <taxon>Pseudomonadota</taxon>
        <taxon>Alphaproteobacteria</taxon>
        <taxon>Hyphomicrobiales</taxon>
        <taxon>Rhizobiaceae</taxon>
        <taxon>Flavimaribacter</taxon>
    </lineage>
</organism>
<feature type="compositionally biased region" description="Polar residues" evidence="1">
    <location>
        <begin position="12"/>
        <end position="21"/>
    </location>
</feature>
<gene>
    <name evidence="2" type="ORF">K1W69_20010</name>
</gene>
<name>A0AAE3D212_9HYPH</name>
<dbReference type="RefSeq" id="WP_220230217.1">
    <property type="nucleotide sequence ID" value="NZ_JAICBX010000004.1"/>
</dbReference>
<reference evidence="2" key="1">
    <citation type="submission" date="2021-08" db="EMBL/GenBank/DDBJ databases">
        <title>Hoeflea bacterium WL0058 sp. nov., isolated from the sediment.</title>
        <authorList>
            <person name="Wang L."/>
            <person name="Zhang D."/>
        </authorList>
    </citation>
    <scope>NUCLEOTIDE SEQUENCE</scope>
    <source>
        <strain evidence="2">WL0058</strain>
    </source>
</reference>
<dbReference type="Proteomes" id="UP001196509">
    <property type="component" value="Unassembled WGS sequence"/>
</dbReference>
<dbReference type="EMBL" id="JAICBX010000004">
    <property type="protein sequence ID" value="MBW8639489.1"/>
    <property type="molecule type" value="Genomic_DNA"/>
</dbReference>